<evidence type="ECO:0000259" key="1">
    <source>
        <dbReference type="Pfam" id="PF21105"/>
    </source>
</evidence>
<accession>A0A8T8X2X8</accession>
<reference evidence="2 3" key="1">
    <citation type="submission" date="2018-02" db="EMBL/GenBank/DDBJ databases">
        <title>The genomes of Aspergillus section Nigri reveals drivers in fungal speciation.</title>
        <authorList>
            <consortium name="DOE Joint Genome Institute"/>
            <person name="Vesth T.C."/>
            <person name="Nybo J."/>
            <person name="Theobald S."/>
            <person name="Brandl J."/>
            <person name="Frisvad J.C."/>
            <person name="Nielsen K.F."/>
            <person name="Lyhne E.K."/>
            <person name="Kogle M.E."/>
            <person name="Kuo A."/>
            <person name="Riley R."/>
            <person name="Clum A."/>
            <person name="Nolan M."/>
            <person name="Lipzen A."/>
            <person name="Salamov A."/>
            <person name="Henrissat B."/>
            <person name="Wiebenga A."/>
            <person name="De vries R.P."/>
            <person name="Grigoriev I.V."/>
            <person name="Mortensen U.H."/>
            <person name="Andersen M.R."/>
            <person name="Baker S.E."/>
        </authorList>
    </citation>
    <scope>NUCLEOTIDE SEQUENCE [LARGE SCALE GENOMIC DNA]</scope>
    <source>
        <strain evidence="2 3">CBS 114.51</strain>
    </source>
</reference>
<dbReference type="InterPro" id="IPR011008">
    <property type="entry name" value="Dimeric_a/b-barrel"/>
</dbReference>
<evidence type="ECO:0000313" key="3">
    <source>
        <dbReference type="Proteomes" id="UP000249497"/>
    </source>
</evidence>
<dbReference type="RefSeq" id="XP_025528367.1">
    <property type="nucleotide sequence ID" value="XM_025677720.1"/>
</dbReference>
<dbReference type="Proteomes" id="UP000249497">
    <property type="component" value="Unassembled WGS sequence"/>
</dbReference>
<feature type="domain" description="DyP dimeric alpha+beta barrel" evidence="1">
    <location>
        <begin position="12"/>
        <end position="101"/>
    </location>
</feature>
<protein>
    <recommendedName>
        <fullName evidence="1">DyP dimeric alpha+beta barrel domain-containing protein</fullName>
    </recommendedName>
</protein>
<dbReference type="GeneID" id="37181413"/>
<dbReference type="InterPro" id="IPR049509">
    <property type="entry name" value="DyP_N"/>
</dbReference>
<proteinExistence type="predicted"/>
<dbReference type="AlphaFoldDB" id="A0A8T8X2X8"/>
<evidence type="ECO:0000313" key="2">
    <source>
        <dbReference type="EMBL" id="RAH82473.1"/>
    </source>
</evidence>
<organism evidence="2 3">
    <name type="scientific">Aspergillus japonicus CBS 114.51</name>
    <dbReference type="NCBI Taxonomy" id="1448312"/>
    <lineage>
        <taxon>Eukaryota</taxon>
        <taxon>Fungi</taxon>
        <taxon>Dikarya</taxon>
        <taxon>Ascomycota</taxon>
        <taxon>Pezizomycotina</taxon>
        <taxon>Eurotiomycetes</taxon>
        <taxon>Eurotiomycetidae</taxon>
        <taxon>Eurotiales</taxon>
        <taxon>Aspergillaceae</taxon>
        <taxon>Aspergillus</taxon>
        <taxon>Aspergillus subgen. Circumdati</taxon>
    </lineage>
</organism>
<dbReference type="Pfam" id="PF21105">
    <property type="entry name" value="DyP_N"/>
    <property type="match status" value="1"/>
</dbReference>
<feature type="non-terminal residue" evidence="2">
    <location>
        <position position="102"/>
    </location>
</feature>
<dbReference type="OrthoDB" id="3207336at2759"/>
<dbReference type="EMBL" id="KZ824789">
    <property type="protein sequence ID" value="RAH82473.1"/>
    <property type="molecule type" value="Genomic_DNA"/>
</dbReference>
<gene>
    <name evidence="2" type="ORF">BO86DRAFT_83402</name>
</gene>
<keyword evidence="3" id="KW-1185">Reference proteome</keyword>
<name>A0A8T8X2X8_ASPJA</name>
<dbReference type="SUPFAM" id="SSF54909">
    <property type="entry name" value="Dimeric alpha+beta barrel"/>
    <property type="match status" value="1"/>
</dbReference>
<sequence>MRAATEKVDTDNIQGSIWPRLPKHFESYLFFKITDKAKFRKHLRTLLDNQEITTGTQCADHLRGVGEFEEASAQARRDVPEPYRVPFTAVNVAFTHLGLLKV</sequence>